<dbReference type="InterPro" id="IPR024935">
    <property type="entry name" value="Rubredoxin_dom"/>
</dbReference>
<evidence type="ECO:0000259" key="5">
    <source>
        <dbReference type="PROSITE" id="PS50903"/>
    </source>
</evidence>
<evidence type="ECO:0000256" key="4">
    <source>
        <dbReference type="ARBA" id="ARBA00023004"/>
    </source>
</evidence>
<dbReference type="Proteomes" id="UP000606600">
    <property type="component" value="Unassembled WGS sequence"/>
</dbReference>
<keyword evidence="2" id="KW-0479">Metal-binding</keyword>
<reference evidence="6 7" key="1">
    <citation type="submission" date="2020-09" db="EMBL/GenBank/DDBJ databases">
        <title>Novel species of Mucilaginibacter isolated from a glacier on the Tibetan Plateau.</title>
        <authorList>
            <person name="Liu Q."/>
            <person name="Xin Y.-H."/>
        </authorList>
    </citation>
    <scope>NUCLEOTIDE SEQUENCE [LARGE SCALE GENOMIC DNA]</scope>
    <source>
        <strain evidence="6 7">ZT4R22</strain>
    </source>
</reference>
<comment type="caution">
    <text evidence="6">The sequence shown here is derived from an EMBL/GenBank/DDBJ whole genome shotgun (WGS) entry which is preliminary data.</text>
</comment>
<evidence type="ECO:0000256" key="1">
    <source>
        <dbReference type="ARBA" id="ARBA00022448"/>
    </source>
</evidence>
<sequence length="484" mass="55406">MNNKKQIKINLPGGVVAAGDLYEILVLAQNAGATHIRFGNRQQLYFEIDGHELDALDIELFNAGIDYEANAAEYPNIVSSYIADGIFNQENWLKEGVYKDIFDLFDYKPLLKINIVDGSQTFAPFFTGNLNFIASSVSNYWYLQIRYPKTNIVYSWPSLIYSEDIPAIAKVIEEVIFANKQQFYDQPEIDSSLLHQLVSADRDFVIQQIEQPLKLPDFQLPYYEGFNKQGNKYWLGIYRRDELFAIELLMEICNLCMQTRIGQLYISPWKSLLIKNIEPADRPLWGNILNKYRVNIRHASNELNWQVEDLCRQCLQLKQQLVREFEEADLRTYRLSFVVKRSPKSGLYGSIIIRDRGNDLYEIAHTQDFNPNTKEVVVYRQGVSANELSIHLMALCSDFYARQSMELKPAAVMVTEAPQIDGITVHQCSDCLTIYDEAYGDEHNGIPPGVPFAGLLSYECPVCGSSKDTFKPVLMEGNKFAHTA</sequence>
<dbReference type="SUPFAM" id="SSF57802">
    <property type="entry name" value="Rubredoxin-like"/>
    <property type="match status" value="1"/>
</dbReference>
<gene>
    <name evidence="6" type="ORF">IDJ77_19955</name>
</gene>
<accession>A0ABR7WV03</accession>
<feature type="domain" description="Rubredoxin-like" evidence="5">
    <location>
        <begin position="423"/>
        <end position="473"/>
    </location>
</feature>
<keyword evidence="4" id="KW-0408">Iron</keyword>
<keyword evidence="1" id="KW-0813">Transport</keyword>
<dbReference type="Pfam" id="PF00301">
    <property type="entry name" value="Rubredoxin"/>
    <property type="match status" value="1"/>
</dbReference>
<keyword evidence="3" id="KW-0249">Electron transport</keyword>
<dbReference type="RefSeq" id="WP_191190757.1">
    <property type="nucleotide sequence ID" value="NZ_JACWMY010000011.1"/>
</dbReference>
<evidence type="ECO:0000313" key="7">
    <source>
        <dbReference type="Proteomes" id="UP000606600"/>
    </source>
</evidence>
<name>A0ABR7WV03_9SPHI</name>
<dbReference type="InterPro" id="IPR024934">
    <property type="entry name" value="Rubredoxin-like_dom"/>
</dbReference>
<dbReference type="Gene3D" id="2.20.28.10">
    <property type="match status" value="1"/>
</dbReference>
<dbReference type="CDD" id="cd00730">
    <property type="entry name" value="rubredoxin"/>
    <property type="match status" value="1"/>
</dbReference>
<evidence type="ECO:0000256" key="2">
    <source>
        <dbReference type="ARBA" id="ARBA00022723"/>
    </source>
</evidence>
<proteinExistence type="predicted"/>
<evidence type="ECO:0000256" key="3">
    <source>
        <dbReference type="ARBA" id="ARBA00022982"/>
    </source>
</evidence>
<protein>
    <submittedName>
        <fullName evidence="6">Rubredoxin</fullName>
    </submittedName>
</protein>
<evidence type="ECO:0000313" key="6">
    <source>
        <dbReference type="EMBL" id="MBD1366096.1"/>
    </source>
</evidence>
<dbReference type="PROSITE" id="PS50903">
    <property type="entry name" value="RUBREDOXIN_LIKE"/>
    <property type="match status" value="1"/>
</dbReference>
<dbReference type="EMBL" id="JACWMY010000011">
    <property type="protein sequence ID" value="MBD1366096.1"/>
    <property type="molecule type" value="Genomic_DNA"/>
</dbReference>
<organism evidence="6 7">
    <name type="scientific">Mucilaginibacter pankratovii</name>
    <dbReference type="NCBI Taxonomy" id="2772110"/>
    <lineage>
        <taxon>Bacteria</taxon>
        <taxon>Pseudomonadati</taxon>
        <taxon>Bacteroidota</taxon>
        <taxon>Sphingobacteriia</taxon>
        <taxon>Sphingobacteriales</taxon>
        <taxon>Sphingobacteriaceae</taxon>
        <taxon>Mucilaginibacter</taxon>
    </lineage>
</organism>
<keyword evidence="7" id="KW-1185">Reference proteome</keyword>